<keyword evidence="1" id="KW-0175">Coiled coil</keyword>
<accession>C2MA69</accession>
<dbReference type="STRING" id="596327.PORUE0001_0019"/>
<feature type="transmembrane region" description="Helical" evidence="2">
    <location>
        <begin position="26"/>
        <end position="45"/>
    </location>
</feature>
<dbReference type="OrthoDB" id="1467719at2"/>
<dbReference type="AlphaFoldDB" id="C2MA69"/>
<evidence type="ECO:0000313" key="4">
    <source>
        <dbReference type="Proteomes" id="UP000003303"/>
    </source>
</evidence>
<dbReference type="Proteomes" id="UP000003303">
    <property type="component" value="Unassembled WGS sequence"/>
</dbReference>
<dbReference type="EMBL" id="ACLR01000069">
    <property type="protein sequence ID" value="EEK17391.1"/>
    <property type="molecule type" value="Genomic_DNA"/>
</dbReference>
<evidence type="ECO:0000256" key="2">
    <source>
        <dbReference type="SAM" id="Phobius"/>
    </source>
</evidence>
<organism evidence="3 4">
    <name type="scientific">Porphyromonas uenonis 60-3</name>
    <dbReference type="NCBI Taxonomy" id="596327"/>
    <lineage>
        <taxon>Bacteria</taxon>
        <taxon>Pseudomonadati</taxon>
        <taxon>Bacteroidota</taxon>
        <taxon>Bacteroidia</taxon>
        <taxon>Bacteroidales</taxon>
        <taxon>Porphyromonadaceae</taxon>
        <taxon>Porphyromonas</taxon>
    </lineage>
</organism>
<dbReference type="InterPro" id="IPR007060">
    <property type="entry name" value="FtsL/DivIC"/>
</dbReference>
<sequence>MSSIRRFVERITGQIKSFSAEHPKRAQAILCGLIVLGMGLYTFVISDSNLGKQLRYSHRIQALTDECKRLEEAYQSDSLKIDSYKQNKASLERIAREEYRMQRPDEVVFLIKDRPDSEDSESK</sequence>
<dbReference type="RefSeq" id="WP_007364822.1">
    <property type="nucleotide sequence ID" value="NZ_ACLR01000069.1"/>
</dbReference>
<keyword evidence="2" id="KW-1133">Transmembrane helix</keyword>
<gene>
    <name evidence="3" type="ORF">PORUE0001_0019</name>
</gene>
<feature type="coiled-coil region" evidence="1">
    <location>
        <begin position="53"/>
        <end position="87"/>
    </location>
</feature>
<evidence type="ECO:0000256" key="1">
    <source>
        <dbReference type="SAM" id="Coils"/>
    </source>
</evidence>
<keyword evidence="2" id="KW-0812">Transmembrane</keyword>
<protein>
    <submittedName>
        <fullName evidence="3">Septum formation initiator</fullName>
    </submittedName>
</protein>
<keyword evidence="4" id="KW-1185">Reference proteome</keyword>
<keyword evidence="2" id="KW-0472">Membrane</keyword>
<reference evidence="3 4" key="1">
    <citation type="submission" date="2009-04" db="EMBL/GenBank/DDBJ databases">
        <authorList>
            <person name="Sebastian Y."/>
            <person name="Madupu R."/>
            <person name="Durkin A.S."/>
            <person name="Torralba M."/>
            <person name="Methe B."/>
            <person name="Sutton G.G."/>
            <person name="Strausberg R.L."/>
            <person name="Nelson K.E."/>
        </authorList>
    </citation>
    <scope>NUCLEOTIDE SEQUENCE [LARGE SCALE GENOMIC DNA]</scope>
    <source>
        <strain evidence="3 4">60-3</strain>
    </source>
</reference>
<evidence type="ECO:0000313" key="3">
    <source>
        <dbReference type="EMBL" id="EEK17391.1"/>
    </source>
</evidence>
<dbReference type="eggNOG" id="COG2919">
    <property type="taxonomic scope" value="Bacteria"/>
</dbReference>
<dbReference type="Pfam" id="PF04977">
    <property type="entry name" value="DivIC"/>
    <property type="match status" value="1"/>
</dbReference>
<comment type="caution">
    <text evidence="3">The sequence shown here is derived from an EMBL/GenBank/DDBJ whole genome shotgun (WGS) entry which is preliminary data.</text>
</comment>
<proteinExistence type="predicted"/>
<name>C2MA69_9PORP</name>